<dbReference type="InterPro" id="IPR001347">
    <property type="entry name" value="SIS_dom"/>
</dbReference>
<evidence type="ECO:0000256" key="3">
    <source>
        <dbReference type="ARBA" id="ARBA00023163"/>
    </source>
</evidence>
<dbReference type="InterPro" id="IPR047640">
    <property type="entry name" value="RpiR-like"/>
</dbReference>
<evidence type="ECO:0000259" key="4">
    <source>
        <dbReference type="PROSITE" id="PS51071"/>
    </source>
</evidence>
<sequence>MDLFEDIRGKIASLPRSQRKVAQHIMDNWERVAYESSTAVARQLNLSQATIIRTACALGFAGFPELQGHLRDIIQQRVSLVGRLDQVVNRFGKEQEQGEPSTKDRVFRQMAGNLRTLYTATSEDQLCRAVDSLMTAERVFIVGMRSSSAIAAYLGFNLSMVRPNVIIQDNDYNLLEKMKSLSADDLIVAIVFPRYTRLAIEATRKAYLLGARVIGITDSAASPIGALCHQSFYLPATSTHYNHSAIAAIALVDALLSFLSVRYADSVRKELELIEQDFKNFNIFEK</sequence>
<keyword evidence="1" id="KW-0805">Transcription regulation</keyword>
<evidence type="ECO:0000259" key="5">
    <source>
        <dbReference type="PROSITE" id="PS51464"/>
    </source>
</evidence>
<dbReference type="CDD" id="cd05013">
    <property type="entry name" value="SIS_RpiR"/>
    <property type="match status" value="1"/>
</dbReference>
<dbReference type="Pfam" id="PF01418">
    <property type="entry name" value="HTH_6"/>
    <property type="match status" value="1"/>
</dbReference>
<dbReference type="PROSITE" id="PS51464">
    <property type="entry name" value="SIS"/>
    <property type="match status" value="1"/>
</dbReference>
<keyword evidence="7" id="KW-1185">Reference proteome</keyword>
<dbReference type="PANTHER" id="PTHR30514:SF18">
    <property type="entry name" value="RPIR-FAMILY TRANSCRIPTIONAL REGULATOR"/>
    <property type="match status" value="1"/>
</dbReference>
<proteinExistence type="predicted"/>
<protein>
    <submittedName>
        <fullName evidence="6">MurR/RpiR family transcriptional regulator</fullName>
    </submittedName>
</protein>
<evidence type="ECO:0000256" key="1">
    <source>
        <dbReference type="ARBA" id="ARBA00023015"/>
    </source>
</evidence>
<dbReference type="RefSeq" id="WP_413778765.1">
    <property type="nucleotide sequence ID" value="NZ_JAUOZS010000001.1"/>
</dbReference>
<dbReference type="InterPro" id="IPR046348">
    <property type="entry name" value="SIS_dom_sf"/>
</dbReference>
<dbReference type="PROSITE" id="PS51071">
    <property type="entry name" value="HTH_RPIR"/>
    <property type="match status" value="1"/>
</dbReference>
<accession>A0ABU3NTQ6</accession>
<feature type="domain" description="SIS" evidence="5">
    <location>
        <begin position="129"/>
        <end position="269"/>
    </location>
</feature>
<organism evidence="6 7">
    <name type="scientific">Anaeroselena agilis</name>
    <dbReference type="NCBI Taxonomy" id="3063788"/>
    <lineage>
        <taxon>Bacteria</taxon>
        <taxon>Bacillati</taxon>
        <taxon>Bacillota</taxon>
        <taxon>Negativicutes</taxon>
        <taxon>Acetonemataceae</taxon>
        <taxon>Anaeroselena</taxon>
    </lineage>
</organism>
<keyword evidence="3" id="KW-0804">Transcription</keyword>
<dbReference type="Gene3D" id="1.10.10.10">
    <property type="entry name" value="Winged helix-like DNA-binding domain superfamily/Winged helix DNA-binding domain"/>
    <property type="match status" value="1"/>
</dbReference>
<dbReference type="SUPFAM" id="SSF46689">
    <property type="entry name" value="Homeodomain-like"/>
    <property type="match status" value="1"/>
</dbReference>
<feature type="domain" description="HTH rpiR-type" evidence="4">
    <location>
        <begin position="1"/>
        <end position="77"/>
    </location>
</feature>
<dbReference type="Pfam" id="PF01380">
    <property type="entry name" value="SIS"/>
    <property type="match status" value="1"/>
</dbReference>
<name>A0ABU3NTQ6_9FIRM</name>
<reference evidence="6 7" key="1">
    <citation type="submission" date="2023-07" db="EMBL/GenBank/DDBJ databases">
        <title>The novel representative of Negativicutes class, Anaeroselena agilis gen. nov. sp. nov.</title>
        <authorList>
            <person name="Prokofeva M.I."/>
            <person name="Elcheninov A.G."/>
            <person name="Klyukina A."/>
            <person name="Kublanov I.V."/>
            <person name="Frolov E.N."/>
            <person name="Podosokorskaya O.A."/>
        </authorList>
    </citation>
    <scope>NUCLEOTIDE SEQUENCE [LARGE SCALE GENOMIC DNA]</scope>
    <source>
        <strain evidence="6 7">4137-cl</strain>
    </source>
</reference>
<dbReference type="SUPFAM" id="SSF53697">
    <property type="entry name" value="SIS domain"/>
    <property type="match status" value="1"/>
</dbReference>
<evidence type="ECO:0000313" key="7">
    <source>
        <dbReference type="Proteomes" id="UP001254848"/>
    </source>
</evidence>
<evidence type="ECO:0000313" key="6">
    <source>
        <dbReference type="EMBL" id="MDT8900209.1"/>
    </source>
</evidence>
<dbReference type="InterPro" id="IPR035472">
    <property type="entry name" value="RpiR-like_SIS"/>
</dbReference>
<dbReference type="InterPro" id="IPR000281">
    <property type="entry name" value="HTH_RpiR"/>
</dbReference>
<evidence type="ECO:0000256" key="2">
    <source>
        <dbReference type="ARBA" id="ARBA00023125"/>
    </source>
</evidence>
<dbReference type="InterPro" id="IPR036388">
    <property type="entry name" value="WH-like_DNA-bd_sf"/>
</dbReference>
<dbReference type="Gene3D" id="3.40.50.10490">
    <property type="entry name" value="Glucose-6-phosphate isomerase like protein, domain 1"/>
    <property type="match status" value="1"/>
</dbReference>
<dbReference type="PANTHER" id="PTHR30514">
    <property type="entry name" value="GLUCOKINASE"/>
    <property type="match status" value="1"/>
</dbReference>
<dbReference type="Proteomes" id="UP001254848">
    <property type="component" value="Unassembled WGS sequence"/>
</dbReference>
<gene>
    <name evidence="6" type="ORF">Q4T40_03020</name>
</gene>
<dbReference type="InterPro" id="IPR009057">
    <property type="entry name" value="Homeodomain-like_sf"/>
</dbReference>
<dbReference type="EMBL" id="JAUOZS010000001">
    <property type="protein sequence ID" value="MDT8900209.1"/>
    <property type="molecule type" value="Genomic_DNA"/>
</dbReference>
<comment type="caution">
    <text evidence="6">The sequence shown here is derived from an EMBL/GenBank/DDBJ whole genome shotgun (WGS) entry which is preliminary data.</text>
</comment>
<keyword evidence="2" id="KW-0238">DNA-binding</keyword>